<reference evidence="3 4" key="1">
    <citation type="submission" date="2016-06" db="EMBL/GenBank/DDBJ databases">
        <authorList>
            <person name="Kjaerup R.B."/>
            <person name="Dalgaard T.S."/>
            <person name="Juul-Madsen H.R."/>
        </authorList>
    </citation>
    <scope>NUCLEOTIDE SEQUENCE [LARGE SCALE GENOMIC DNA]</scope>
    <source>
        <strain evidence="3 4">CECT 5080</strain>
    </source>
</reference>
<evidence type="ECO:0000256" key="2">
    <source>
        <dbReference type="RuleBase" id="RU003452"/>
    </source>
</evidence>
<dbReference type="InterPro" id="IPR001447">
    <property type="entry name" value="Arylamine_N-AcTrfase"/>
</dbReference>
<dbReference type="SUPFAM" id="SSF54001">
    <property type="entry name" value="Cysteine proteinases"/>
    <property type="match status" value="1"/>
</dbReference>
<name>A0A1A8TLC1_9GAMM</name>
<organism evidence="3 4">
    <name type="scientific">Marinomonas aquimarina</name>
    <dbReference type="NCBI Taxonomy" id="295068"/>
    <lineage>
        <taxon>Bacteria</taxon>
        <taxon>Pseudomonadati</taxon>
        <taxon>Pseudomonadota</taxon>
        <taxon>Gammaproteobacteria</taxon>
        <taxon>Oceanospirillales</taxon>
        <taxon>Oceanospirillaceae</taxon>
        <taxon>Marinomonas</taxon>
    </lineage>
</organism>
<comment type="similarity">
    <text evidence="1 2">Belongs to the arylamine N-acetyltransferase family.</text>
</comment>
<dbReference type="Gene3D" id="2.40.128.150">
    <property type="entry name" value="Cysteine proteinases"/>
    <property type="match status" value="1"/>
</dbReference>
<dbReference type="AlphaFoldDB" id="A0A1A8TLC1"/>
<dbReference type="Pfam" id="PF00797">
    <property type="entry name" value="Acetyltransf_2"/>
    <property type="match status" value="1"/>
</dbReference>
<dbReference type="OrthoDB" id="7181050at2"/>
<dbReference type="InterPro" id="IPR038765">
    <property type="entry name" value="Papain-like_cys_pep_sf"/>
</dbReference>
<sequence>MIHLQDYFARINYQGPATAELSTLKAIHALHPAHIPFENIDVLLDRGISLDLDSIQQKLIGDRRGGYCFEHNALFMQVLKQLGFEVESVMARNVWRQPDGMPFGPRTHQVLRVRVEGEWWLADVGFGGLVLTDPLSLETDEAQQGQHEAFRILTHDHGWMLQVNVQEQWEDLYDIASQPQEPIEMEVANWFTSTSPNSKFRHNLMMARATPDTRYALLNNRLTVRPRNGIPEQRELNSEQLAEALQECFELKVESEWMPLLERIVEKANS</sequence>
<keyword evidence="3" id="KW-0012">Acyltransferase</keyword>
<protein>
    <submittedName>
        <fullName evidence="3">Arylamine N-acetyltransferase</fullName>
        <ecNumber evidence="3">2.3.1.5</ecNumber>
    </submittedName>
</protein>
<keyword evidence="4" id="KW-1185">Reference proteome</keyword>
<proteinExistence type="inferred from homology"/>
<dbReference type="Proteomes" id="UP000092627">
    <property type="component" value="Unassembled WGS sequence"/>
</dbReference>
<dbReference type="STRING" id="295068.MAQ5080_02941"/>
<keyword evidence="3" id="KW-0808">Transferase</keyword>
<dbReference type="RefSeq" id="WP_067211673.1">
    <property type="nucleotide sequence ID" value="NZ_FLOC01000019.1"/>
</dbReference>
<accession>A0A1A8TLC1</accession>
<dbReference type="Gene3D" id="3.30.2140.10">
    <property type="entry name" value="Arylamine N-acetyltransferase"/>
    <property type="match status" value="1"/>
</dbReference>
<dbReference type="PANTHER" id="PTHR11786">
    <property type="entry name" value="N-HYDROXYARYLAMINE O-ACETYLTRANSFERASE"/>
    <property type="match status" value="1"/>
</dbReference>
<dbReference type="SMR" id="A0A1A8TLC1"/>
<evidence type="ECO:0000256" key="1">
    <source>
        <dbReference type="ARBA" id="ARBA00006547"/>
    </source>
</evidence>
<evidence type="ECO:0000313" key="3">
    <source>
        <dbReference type="EMBL" id="SBS34671.1"/>
    </source>
</evidence>
<dbReference type="PRINTS" id="PR01543">
    <property type="entry name" value="ANATRNSFRASE"/>
</dbReference>
<dbReference type="EMBL" id="FLOC01000019">
    <property type="protein sequence ID" value="SBS34671.1"/>
    <property type="molecule type" value="Genomic_DNA"/>
</dbReference>
<dbReference type="PANTHER" id="PTHR11786:SF0">
    <property type="entry name" value="ARYLAMINE N-ACETYLTRANSFERASE 4-RELATED"/>
    <property type="match status" value="1"/>
</dbReference>
<gene>
    <name evidence="3" type="primary">nat_2</name>
    <name evidence="3" type="ORF">MAQ5080_02941</name>
</gene>
<evidence type="ECO:0000313" key="4">
    <source>
        <dbReference type="Proteomes" id="UP000092627"/>
    </source>
</evidence>
<dbReference type="EC" id="2.3.1.5" evidence="3"/>
<dbReference type="GO" id="GO:0004060">
    <property type="term" value="F:arylamine N-acetyltransferase activity"/>
    <property type="evidence" value="ECO:0007669"/>
    <property type="project" value="UniProtKB-EC"/>
</dbReference>